<protein>
    <submittedName>
        <fullName evidence="4">Uncharacterized protein</fullName>
    </submittedName>
</protein>
<evidence type="ECO:0000256" key="3">
    <source>
        <dbReference type="SAM" id="Phobius"/>
    </source>
</evidence>
<keyword evidence="3" id="KW-0472">Membrane</keyword>
<name>A0A078BAV5_STYLE</name>
<keyword evidence="3" id="KW-1133">Transmembrane helix</keyword>
<evidence type="ECO:0000313" key="5">
    <source>
        <dbReference type="Proteomes" id="UP000039865"/>
    </source>
</evidence>
<dbReference type="SUPFAM" id="SSF48403">
    <property type="entry name" value="Ankyrin repeat"/>
    <property type="match status" value="1"/>
</dbReference>
<keyword evidence="3" id="KW-0812">Transmembrane</keyword>
<evidence type="ECO:0000256" key="2">
    <source>
        <dbReference type="SAM" id="MobiDB-lite"/>
    </source>
</evidence>
<evidence type="ECO:0000313" key="4">
    <source>
        <dbReference type="EMBL" id="CDW91346.1"/>
    </source>
</evidence>
<keyword evidence="1" id="KW-0175">Coiled coil</keyword>
<feature type="coiled-coil region" evidence="1">
    <location>
        <begin position="940"/>
        <end position="981"/>
    </location>
</feature>
<reference evidence="4 5" key="1">
    <citation type="submission" date="2014-06" db="EMBL/GenBank/DDBJ databases">
        <authorList>
            <person name="Swart Estienne"/>
        </authorList>
    </citation>
    <scope>NUCLEOTIDE SEQUENCE [LARGE SCALE GENOMIC DNA]</scope>
    <source>
        <strain evidence="4 5">130c</strain>
    </source>
</reference>
<evidence type="ECO:0000256" key="1">
    <source>
        <dbReference type="SAM" id="Coils"/>
    </source>
</evidence>
<feature type="region of interest" description="Disordered" evidence="2">
    <location>
        <begin position="1291"/>
        <end position="1326"/>
    </location>
</feature>
<dbReference type="SMART" id="SM00248">
    <property type="entry name" value="ANK"/>
    <property type="match status" value="4"/>
</dbReference>
<keyword evidence="5" id="KW-1185">Reference proteome</keyword>
<dbReference type="EMBL" id="CCKQ01019327">
    <property type="protein sequence ID" value="CDW91346.1"/>
    <property type="molecule type" value="Genomic_DNA"/>
</dbReference>
<organism evidence="4 5">
    <name type="scientific">Stylonychia lemnae</name>
    <name type="common">Ciliate</name>
    <dbReference type="NCBI Taxonomy" id="5949"/>
    <lineage>
        <taxon>Eukaryota</taxon>
        <taxon>Sar</taxon>
        <taxon>Alveolata</taxon>
        <taxon>Ciliophora</taxon>
        <taxon>Intramacronucleata</taxon>
        <taxon>Spirotrichea</taxon>
        <taxon>Stichotrichia</taxon>
        <taxon>Sporadotrichida</taxon>
        <taxon>Oxytrichidae</taxon>
        <taxon>Stylonychinae</taxon>
        <taxon>Stylonychia</taxon>
    </lineage>
</organism>
<feature type="transmembrane region" description="Helical" evidence="3">
    <location>
        <begin position="94"/>
        <end position="115"/>
    </location>
</feature>
<proteinExistence type="predicted"/>
<sequence length="1326" mass="156565">MGCCSVKQKDTKKTIRDATPDLIQNEQRGEVTYVGKKPKDIIDESDTDDLMIACKNNNFALVEALCLKFKIINVCEVRGLLGEFELLKREKYNLIYWNMILVSIAFDHLHALQFFTKKLQCHLRVSLRSPPVLGFSKMQESSPQSSESFSLLAAINIRSEQCLKYLWNDLRLLWDSYHLLFVIEETASHKFIEGIKILMGSQTGQEIYQSMRVQEKIKFLTELILYKQGKRTLEVKEAIKEELEKHPYATMSLFVLINDTKNGFNVNQSHLEKALTNMDASEYAKFKYCKALQEYNEQVTKKVNEYTTQEENTAMRKFGEAFRQKLESLDGEIIKLKNSFTNAQEYDEQLIKLFELTESGDLQNFVKKIQENDIRVFKRKRLETVKLTTSFAINRYSYFTPLIHAIQNRHLPIVTFMMEKMKIGLRQALCLQFIDNEENFMTQDINEEYQAYSLLCACANKDEQMLRYLWDTHGSHLWTERHFEPVMRYLIESEWCDGIRIMFKSELTINMIKAFTSEERSFFIENMIGDLFSLERQAVARTLKEELTQRPYAGLFIVYMINEFENLSDEDFQFWEIASENLYVTELKLLSKTNQSRFSQFILDFMIKRRDDKVKAYAIKFIDKLRELPEYEPIILEGSEDAVQLGDEEIKFFKKDITECKVNYITDIIKYTITGNVKQIEKTIEQEKLSVAEIYDSRGLAVKVYDYEEAMMNTREWNPVHYAIFFRQHNTLNYYLNQMKVNLKIAMDYSHTFNEFREDKTYWDVISDRTYLFGMLLSIWTKDVEMLKSIFEEKFHELQIDDQDLLRLLKLSIQANFSKGFMALLNSQITHFIFTNAPLDSKQELVQYVLSDACIESKCINSNKMEDLYREVKEILCHWPYACITWVYLDPNDSSSNRYIKLITENFDIKCMETLANVGQLEKLESQILRPQIGIDFLANIKDEEDKKMMEEKHNEYQQERQKQQEHLQLFIRKIDEQRQQSTLIKRNDLSQACEDIVEQVLLDTALDASEKESRFFNMISKFKFLQYILDYTNFGFWRKQTKFFEKIDMDKLNILHWVIFYNQHTILEKLLHKKQNLFDNFHFGMTLASDHVEFDYEYKDKVDEQTKVMRLKNLGIIVCILRQSYESWEVLFKYGEEKLTLSLSSSEILDVALLISMENWKQGLNPIVTLIETAFLKVSLIKRIDFIHKLIRIKTDCIKDVIRIPKILTFVEWMYENHKTQEQLNLNPQIKTLLPSYQENKEIELIKLGFLARLKPAEVQANINSETHQQQILPNDIIDLNDIKIIEKKQPPQQVKPVDASHESSAFKIKKGSQSEVDPAEADSD</sequence>
<gene>
    <name evidence="4" type="primary">Contig2523.g2716</name>
    <name evidence="4" type="ORF">STYLEM_20501</name>
</gene>
<dbReference type="OrthoDB" id="10689125at2759"/>
<dbReference type="Proteomes" id="UP000039865">
    <property type="component" value="Unassembled WGS sequence"/>
</dbReference>
<dbReference type="InParanoid" id="A0A078BAV5"/>
<dbReference type="InterPro" id="IPR002110">
    <property type="entry name" value="Ankyrin_rpt"/>
</dbReference>
<accession>A0A078BAV5</accession>
<dbReference type="InterPro" id="IPR036770">
    <property type="entry name" value="Ankyrin_rpt-contain_sf"/>
</dbReference>